<proteinExistence type="predicted"/>
<protein>
    <submittedName>
        <fullName evidence="2">Uncharacterized protein (TIGR02271 family)</fullName>
    </submittedName>
</protein>
<dbReference type="InterPro" id="IPR052967">
    <property type="entry name" value="Stress_Response_Assoc"/>
</dbReference>
<feature type="domain" description="DUF2382" evidence="1">
    <location>
        <begin position="56"/>
        <end position="166"/>
    </location>
</feature>
<evidence type="ECO:0000313" key="2">
    <source>
        <dbReference type="EMBL" id="PRY25880.1"/>
    </source>
</evidence>
<name>A0A2T0RXK4_9BACT</name>
<accession>A0A2T0RXK4</accession>
<keyword evidence="3" id="KW-1185">Reference proteome</keyword>
<comment type="caution">
    <text evidence="2">The sequence shown here is derived from an EMBL/GenBank/DDBJ whole genome shotgun (WGS) entry which is preliminary data.</text>
</comment>
<organism evidence="2 3">
    <name type="scientific">Spirosoma oryzae</name>
    <dbReference type="NCBI Taxonomy" id="1469603"/>
    <lineage>
        <taxon>Bacteria</taxon>
        <taxon>Pseudomonadati</taxon>
        <taxon>Bacteroidota</taxon>
        <taxon>Cytophagia</taxon>
        <taxon>Cytophagales</taxon>
        <taxon>Cytophagaceae</taxon>
        <taxon>Spirosoma</taxon>
    </lineage>
</organism>
<reference evidence="2 3" key="1">
    <citation type="submission" date="2018-03" db="EMBL/GenBank/DDBJ databases">
        <title>Genomic Encyclopedia of Archaeal and Bacterial Type Strains, Phase II (KMG-II): from individual species to whole genera.</title>
        <authorList>
            <person name="Goeker M."/>
        </authorList>
    </citation>
    <scope>NUCLEOTIDE SEQUENCE [LARGE SCALE GENOMIC DNA]</scope>
    <source>
        <strain evidence="2 3">DSM 28354</strain>
    </source>
</reference>
<dbReference type="EMBL" id="PVTE01000036">
    <property type="protein sequence ID" value="PRY25880.1"/>
    <property type="molecule type" value="Genomic_DNA"/>
</dbReference>
<dbReference type="Pfam" id="PF09557">
    <property type="entry name" value="DUF2382"/>
    <property type="match status" value="1"/>
</dbReference>
<dbReference type="Proteomes" id="UP000238375">
    <property type="component" value="Unassembled WGS sequence"/>
</dbReference>
<gene>
    <name evidence="2" type="ORF">CLV58_13615</name>
</gene>
<dbReference type="PANTHER" id="PTHR38463:SF1">
    <property type="entry name" value="STRESS RESPONSE PROTEIN YSNF"/>
    <property type="match status" value="1"/>
</dbReference>
<dbReference type="InterPro" id="IPR019060">
    <property type="entry name" value="DUF2382"/>
</dbReference>
<dbReference type="AlphaFoldDB" id="A0A2T0RXK4"/>
<sequence>MLPWRIHQFQAVGSTQPVTDYAMIPQKPTNEQGNETLNPADPAVPLQRSEAAFLTIPLISEQLQVGKRVVETGRVTLTKTVHQHEQAVQTPLLREEVIVERVIVDQLVDEAPAVRQEGDTTIYPVLKEEIVVLKRLRLVEEIRITRRQSETTDTQTVSLREEAITIERTALPSTERSE</sequence>
<evidence type="ECO:0000313" key="3">
    <source>
        <dbReference type="Proteomes" id="UP000238375"/>
    </source>
</evidence>
<dbReference type="PANTHER" id="PTHR38463">
    <property type="entry name" value="STRESS RESPONSE PROTEIN YSNF"/>
    <property type="match status" value="1"/>
</dbReference>
<evidence type="ECO:0000259" key="1">
    <source>
        <dbReference type="Pfam" id="PF09557"/>
    </source>
</evidence>